<dbReference type="EMBL" id="BBYR01000047">
    <property type="protein sequence ID" value="GAP37452.1"/>
    <property type="molecule type" value="Genomic_DNA"/>
</dbReference>
<dbReference type="Pfam" id="PF13378">
    <property type="entry name" value="MR_MLE_C"/>
    <property type="match status" value="1"/>
</dbReference>
<dbReference type="PANTHER" id="PTHR13794">
    <property type="entry name" value="ENOLASE SUPERFAMILY, MANDELATE RACEMASE"/>
    <property type="match status" value="1"/>
</dbReference>
<gene>
    <name evidence="6" type="ORF">ISF6_3307</name>
</gene>
<dbReference type="CDD" id="cd03316">
    <property type="entry name" value="MR_like"/>
    <property type="match status" value="1"/>
</dbReference>
<dbReference type="InterPro" id="IPR029065">
    <property type="entry name" value="Enolase_C-like"/>
</dbReference>
<dbReference type="SMART" id="SM00922">
    <property type="entry name" value="MR_MLE"/>
    <property type="match status" value="1"/>
</dbReference>
<organism evidence="6 7">
    <name type="scientific">Piscinibacter sakaiensis</name>
    <name type="common">Ideonella sakaiensis</name>
    <dbReference type="NCBI Taxonomy" id="1547922"/>
    <lineage>
        <taxon>Bacteria</taxon>
        <taxon>Pseudomonadati</taxon>
        <taxon>Pseudomonadota</taxon>
        <taxon>Betaproteobacteria</taxon>
        <taxon>Burkholderiales</taxon>
        <taxon>Sphaerotilaceae</taxon>
        <taxon>Piscinibacter</taxon>
    </lineage>
</organism>
<dbReference type="GO" id="GO:0016052">
    <property type="term" value="P:carbohydrate catabolic process"/>
    <property type="evidence" value="ECO:0007669"/>
    <property type="project" value="TreeGrafter"/>
</dbReference>
<feature type="domain" description="Mandelate racemase/muconate lactonizing enzyme C-terminal" evidence="5">
    <location>
        <begin position="170"/>
        <end position="267"/>
    </location>
</feature>
<keyword evidence="3" id="KW-0460">Magnesium</keyword>
<dbReference type="InterPro" id="IPR036849">
    <property type="entry name" value="Enolase-like_C_sf"/>
</dbReference>
<dbReference type="OrthoDB" id="8609034at2"/>
<reference evidence="6 7" key="2">
    <citation type="journal article" date="2016" name="Science">
        <title>A bacterium that degrades and assimilates poly(ethylene terephthalate).</title>
        <authorList>
            <person name="Yoshida S."/>
            <person name="Hiraga K."/>
            <person name="Takehana T."/>
            <person name="Taniguchi I."/>
            <person name="Yamaji H."/>
            <person name="Maeda Y."/>
            <person name="Toyohara K."/>
            <person name="Miyamoto K."/>
            <person name="Kimura Y."/>
            <person name="Oda K."/>
        </authorList>
    </citation>
    <scope>NUCLEOTIDE SEQUENCE [LARGE SCALE GENOMIC DNA]</scope>
    <source>
        <strain evidence="7">NBRC 110686 / TISTR 2288 / 201-F6</strain>
    </source>
</reference>
<dbReference type="GO" id="GO:0000287">
    <property type="term" value="F:magnesium ion binding"/>
    <property type="evidence" value="ECO:0007669"/>
    <property type="project" value="TreeGrafter"/>
</dbReference>
<dbReference type="GO" id="GO:0016836">
    <property type="term" value="F:hydro-lyase activity"/>
    <property type="evidence" value="ECO:0007669"/>
    <property type="project" value="TreeGrafter"/>
</dbReference>
<evidence type="ECO:0000313" key="6">
    <source>
        <dbReference type="EMBL" id="GAP37452.1"/>
    </source>
</evidence>
<dbReference type="SFLD" id="SFLDS00001">
    <property type="entry name" value="Enolase"/>
    <property type="match status" value="1"/>
</dbReference>
<dbReference type="InterPro" id="IPR029017">
    <property type="entry name" value="Enolase-like_N"/>
</dbReference>
<evidence type="ECO:0000256" key="2">
    <source>
        <dbReference type="ARBA" id="ARBA00022723"/>
    </source>
</evidence>
<dbReference type="GO" id="GO:0009063">
    <property type="term" value="P:amino acid catabolic process"/>
    <property type="evidence" value="ECO:0007669"/>
    <property type="project" value="InterPro"/>
</dbReference>
<dbReference type="Pfam" id="PF02746">
    <property type="entry name" value="MR_MLE_N"/>
    <property type="match status" value="1"/>
</dbReference>
<dbReference type="RefSeq" id="WP_054021390.1">
    <property type="nucleotide sequence ID" value="NZ_BBYR01000047.1"/>
</dbReference>
<proteinExistence type="predicted"/>
<evidence type="ECO:0000256" key="3">
    <source>
        <dbReference type="ARBA" id="ARBA00022842"/>
    </source>
</evidence>
<dbReference type="InterPro" id="IPR013342">
    <property type="entry name" value="Mandelate_racemase_C"/>
</dbReference>
<keyword evidence="2" id="KW-0479">Metal-binding</keyword>
<dbReference type="PANTHER" id="PTHR13794:SF58">
    <property type="entry name" value="MITOCHONDRIAL ENOLASE SUPERFAMILY MEMBER 1"/>
    <property type="match status" value="1"/>
</dbReference>
<dbReference type="AlphaFoldDB" id="A0A0K8P482"/>
<protein>
    <submittedName>
        <fullName evidence="6">Putative mandelate racemase/muconate lactonizing enzyme</fullName>
    </submittedName>
</protein>
<dbReference type="Proteomes" id="UP000037660">
    <property type="component" value="Unassembled WGS sequence"/>
</dbReference>
<name>A0A0K8P482_PISS1</name>
<comment type="caution">
    <text evidence="6">The sequence shown here is derived from an EMBL/GenBank/DDBJ whole genome shotgun (WGS) entry which is preliminary data.</text>
</comment>
<feature type="compositionally biased region" description="Low complexity" evidence="4">
    <location>
        <begin position="10"/>
        <end position="21"/>
    </location>
</feature>
<dbReference type="SFLD" id="SFLDG00179">
    <property type="entry name" value="mandelate_racemase"/>
    <property type="match status" value="1"/>
</dbReference>
<evidence type="ECO:0000256" key="4">
    <source>
        <dbReference type="SAM" id="MobiDB-lite"/>
    </source>
</evidence>
<dbReference type="Gene3D" id="3.30.390.10">
    <property type="entry name" value="Enolase-like, N-terminal domain"/>
    <property type="match status" value="1"/>
</dbReference>
<sequence>MNTTDRGNTPSSAAPADRPAALPRRIARVDAHVLRWPVQEPVRTSFGTMLDRPAVLVRVEDEDGAFGWGEAWCNFPACGAEHRARLVETLLAPLLVGADLDHPARAFELLTRRTAVLVLQTGEPGPVAQAIAGVDTALHDLAARRAGLPLWRWLGGDSDRVAAYASGINPDRPGRAVEALQAQGHTRFKLKVGFGAARDRANVAELRAAAGPQAALMVDANQAWDLPEAVSMAEALGGAGLAWLEEPLRADRPAEEWRQLAAASPVPLAAGENCIGEAAYEALIASRAVAVVQPDLAKWGGLSGLRPLVARIHAAGLRWCPHYLGAGVGLLASAHLLAALGRPDGLLEVDSNENPLRSLLAPPLQALAGGELALGDAPGLGVEPDLAACRALCVSRAGV</sequence>
<reference evidence="7" key="1">
    <citation type="submission" date="2015-07" db="EMBL/GenBank/DDBJ databases">
        <title>Discovery of a poly(ethylene terephthalate assimilation.</title>
        <authorList>
            <person name="Yoshida S."/>
            <person name="Hiraga K."/>
            <person name="Takehana T."/>
            <person name="Taniguchi I."/>
            <person name="Yamaji H."/>
            <person name="Maeda Y."/>
            <person name="Toyohara K."/>
            <person name="Miyamoto K."/>
            <person name="Kimura Y."/>
            <person name="Oda K."/>
        </authorList>
    </citation>
    <scope>NUCLEOTIDE SEQUENCE [LARGE SCALE GENOMIC DNA]</scope>
    <source>
        <strain evidence="7">NBRC 110686 / TISTR 2288 / 201-F6</strain>
    </source>
</reference>
<dbReference type="Gene3D" id="3.20.20.120">
    <property type="entry name" value="Enolase-like C-terminal domain"/>
    <property type="match status" value="1"/>
</dbReference>
<dbReference type="SUPFAM" id="SSF51604">
    <property type="entry name" value="Enolase C-terminal domain-like"/>
    <property type="match status" value="1"/>
</dbReference>
<dbReference type="STRING" id="1547922.ISF6_3307"/>
<dbReference type="InterPro" id="IPR046945">
    <property type="entry name" value="RHMD-like"/>
</dbReference>
<evidence type="ECO:0000313" key="7">
    <source>
        <dbReference type="Proteomes" id="UP000037660"/>
    </source>
</evidence>
<dbReference type="PROSITE" id="PS00909">
    <property type="entry name" value="MR_MLE_2"/>
    <property type="match status" value="1"/>
</dbReference>
<keyword evidence="7" id="KW-1185">Reference proteome</keyword>
<dbReference type="SUPFAM" id="SSF54826">
    <property type="entry name" value="Enolase N-terminal domain-like"/>
    <property type="match status" value="1"/>
</dbReference>
<comment type="cofactor">
    <cofactor evidence="1">
        <name>Mg(2+)</name>
        <dbReference type="ChEBI" id="CHEBI:18420"/>
    </cofactor>
</comment>
<feature type="region of interest" description="Disordered" evidence="4">
    <location>
        <begin position="1"/>
        <end position="21"/>
    </location>
</feature>
<evidence type="ECO:0000259" key="5">
    <source>
        <dbReference type="SMART" id="SM00922"/>
    </source>
</evidence>
<evidence type="ECO:0000256" key="1">
    <source>
        <dbReference type="ARBA" id="ARBA00001946"/>
    </source>
</evidence>
<dbReference type="InterPro" id="IPR018110">
    <property type="entry name" value="Mandel_Rmase/mucon_lact_enz_CS"/>
</dbReference>
<accession>A0A0K8P482</accession>
<dbReference type="InterPro" id="IPR013341">
    <property type="entry name" value="Mandelate_racemase_N_dom"/>
</dbReference>